<protein>
    <submittedName>
        <fullName evidence="1">DUF1835 domain-containing protein</fullName>
    </submittedName>
</protein>
<dbReference type="EMBL" id="CP155618">
    <property type="protein sequence ID" value="XBL13594.1"/>
    <property type="molecule type" value="Genomic_DNA"/>
</dbReference>
<organism evidence="1 2">
    <name type="scientific">Mariniflexile litorale</name>
    <dbReference type="NCBI Taxonomy" id="3045158"/>
    <lineage>
        <taxon>Bacteria</taxon>
        <taxon>Pseudomonadati</taxon>
        <taxon>Bacteroidota</taxon>
        <taxon>Flavobacteriia</taxon>
        <taxon>Flavobacteriales</taxon>
        <taxon>Flavobacteriaceae</taxon>
        <taxon>Mariniflexile</taxon>
    </lineage>
</organism>
<dbReference type="RefSeq" id="WP_308993785.1">
    <property type="nucleotide sequence ID" value="NZ_CP155618.1"/>
</dbReference>
<evidence type="ECO:0000313" key="2">
    <source>
        <dbReference type="Proteomes" id="UP001224325"/>
    </source>
</evidence>
<proteinExistence type="predicted"/>
<sequence length="313" mass="36547">MSTHSLHITNGSILTNRLNELNIDGTILTWQEMLCEGPTVEKVYSKEFSKLRKDFFSNFYDIDLATTEIELELDKLNHSEKYSEIILWFEYDLFCHINMIAVISLIQQKKINLPLHLVCSGKVERNKNLKGLSELNSGQLLKHFRDKIKLTPEDIDIATYAWHIYCGKDHNLLKPLIVKKSSFKYLSNCLKAHLERFPETKDGLNVMERNILEILRDSVIKSRHHLLGYALNYQGYYGYSDLQISRIIEKLSLFFTEEKNLIKLNRKGHEALIGQHNFALEIDNAMMFGGVNKFDFQFNKKENKLIKTIYNAH</sequence>
<dbReference type="KEGG" id="mlil:QLS71_014870"/>
<dbReference type="AlphaFoldDB" id="A0AAU7ED68"/>
<name>A0AAU7ED68_9FLAO</name>
<keyword evidence="2" id="KW-1185">Reference proteome</keyword>
<dbReference type="Proteomes" id="UP001224325">
    <property type="component" value="Chromosome"/>
</dbReference>
<accession>A0AAU7ED68</accession>
<evidence type="ECO:0000313" key="1">
    <source>
        <dbReference type="EMBL" id="XBL13594.1"/>
    </source>
</evidence>
<reference evidence="1" key="1">
    <citation type="submission" date="2024-04" db="EMBL/GenBank/DDBJ databases">
        <title>Mariniflexile litorale, isolated from the shallow sediments of the Sea of Japan.</title>
        <authorList>
            <person name="Romanenko L."/>
            <person name="Isaeva M."/>
        </authorList>
    </citation>
    <scope>NUCLEOTIDE SEQUENCE [LARGE SCALE GENOMIC DNA]</scope>
    <source>
        <strain evidence="1">KMM 9835</strain>
    </source>
</reference>
<gene>
    <name evidence="1" type="ORF">QLS71_014870</name>
</gene>